<gene>
    <name evidence="1" type="ORF">GCM10009846_06560</name>
</gene>
<dbReference type="RefSeq" id="WP_344340275.1">
    <property type="nucleotide sequence ID" value="NZ_BAAAQT010000005.1"/>
</dbReference>
<sequence>MQPATIELRAPFVDASKRAILYLLYDAQGVVDDYIPHALRSLRPFADHVLVIVNGAVDEAGRAALDAVADDVLVRENVGFDVWGYKEGLAHLGDRVDEFDEVILMNYTFFAPVRPFEPIFAAMDARDDIDFWGITDHASVTPHPYHLRGTMPSHIQSHWIAARRSLLRSDAWRAYWDDMPMIESYGDSITQHESRFTKHFDDLGYDYAVSFPHQDYGSMHPVFDNAELLIQQGCPILKRRMFFHDPLYLDKEAIVVRWVVETACAEGFPEDLIWRNVSRVAQPRVLNTNASMLEVLPEQDVAFDPSIPLRVAATLHVYYDEMIDEMLDRIGHLPVAVDLYVTTTDEAKAERIRAAIALRSVDRIARSEVRVLASNRGRDLSGFFVGCRDVLVSGEYDVVVKIHSKKTVQAGYNAGHLFKRQQFENLLSSPGYAANMLALFQQHPTLGVVFPPMIHIGFPTAGRGWFTNYWKTAELMQDLGIQSRLDDISPLAPYGAMFVARPEALLKVTSREWTFEDYQSESEHKDGSLAHLQERIVSYAAADAGFHTRTIANAEHIAISHTFMEYKLQAMSAYLPGYPFEQVHYLQHMGPGGDGSVLGAAKQIVRVRFPKAADRLRPVYGIARDTWRKVRGLPRRSS</sequence>
<accession>A0ABP5MBC0</accession>
<name>A0ABP5MBC0_9MICO</name>
<reference evidence="2" key="1">
    <citation type="journal article" date="2019" name="Int. J. Syst. Evol. Microbiol.">
        <title>The Global Catalogue of Microorganisms (GCM) 10K type strain sequencing project: providing services to taxonomists for standard genome sequencing and annotation.</title>
        <authorList>
            <consortium name="The Broad Institute Genomics Platform"/>
            <consortium name="The Broad Institute Genome Sequencing Center for Infectious Disease"/>
            <person name="Wu L."/>
            <person name="Ma J."/>
        </authorList>
    </citation>
    <scope>NUCLEOTIDE SEQUENCE [LARGE SCALE GENOMIC DNA]</scope>
    <source>
        <strain evidence="2">JCM 16026</strain>
    </source>
</reference>
<dbReference type="Pfam" id="PF05045">
    <property type="entry name" value="RgpF"/>
    <property type="match status" value="1"/>
</dbReference>
<dbReference type="Proteomes" id="UP001501599">
    <property type="component" value="Unassembled WGS sequence"/>
</dbReference>
<organism evidence="1 2">
    <name type="scientific">Agrococcus versicolor</name>
    <dbReference type="NCBI Taxonomy" id="501482"/>
    <lineage>
        <taxon>Bacteria</taxon>
        <taxon>Bacillati</taxon>
        <taxon>Actinomycetota</taxon>
        <taxon>Actinomycetes</taxon>
        <taxon>Micrococcales</taxon>
        <taxon>Microbacteriaceae</taxon>
        <taxon>Agrococcus</taxon>
    </lineage>
</organism>
<evidence type="ECO:0000313" key="1">
    <source>
        <dbReference type="EMBL" id="GAA2171708.1"/>
    </source>
</evidence>
<evidence type="ECO:0000313" key="2">
    <source>
        <dbReference type="Proteomes" id="UP001501599"/>
    </source>
</evidence>
<proteinExistence type="predicted"/>
<protein>
    <submittedName>
        <fullName evidence="1">Rhamnan synthesis F family protein</fullName>
    </submittedName>
</protein>
<keyword evidence="2" id="KW-1185">Reference proteome</keyword>
<dbReference type="EMBL" id="BAAAQT010000005">
    <property type="protein sequence ID" value="GAA2171708.1"/>
    <property type="molecule type" value="Genomic_DNA"/>
</dbReference>
<comment type="caution">
    <text evidence="1">The sequence shown here is derived from an EMBL/GenBank/DDBJ whole genome shotgun (WGS) entry which is preliminary data.</text>
</comment>
<dbReference type="InterPro" id="IPR007739">
    <property type="entry name" value="RgpF"/>
</dbReference>